<dbReference type="PANTHER" id="PTHR23282:SF101">
    <property type="entry name" value="MAM DOMAIN-CONTAINING PROTEIN"/>
    <property type="match status" value="1"/>
</dbReference>
<sequence>NCSLLALITQNYPNSNVKFRSTNLIRFIQRSSTPRYLRIWSTARNVTSAYINVTVIGCLQQSANVSSKIVNISETEWTPVAVDVRNMDYQLSINGGWKSGDHGYLAIDHVSLFTGVCPDCDFENDLCNWKNNGTINWNLTREGSRKFISCEVNLNRTGLARLVGPVIHSSESRMSKSCLRFSYSINGSVNNTLWVYVNINGIKSPLWNCTGSSLGWITRYINIFTGSDFQIEFEGKVENGTVNIDDILVFYRTLP</sequence>
<organism evidence="2 3">
    <name type="scientific">Sinanodonta woodiana</name>
    <name type="common">Chinese pond mussel</name>
    <name type="synonym">Anodonta woodiana</name>
    <dbReference type="NCBI Taxonomy" id="1069815"/>
    <lineage>
        <taxon>Eukaryota</taxon>
        <taxon>Metazoa</taxon>
        <taxon>Spiralia</taxon>
        <taxon>Lophotrochozoa</taxon>
        <taxon>Mollusca</taxon>
        <taxon>Bivalvia</taxon>
        <taxon>Autobranchia</taxon>
        <taxon>Heteroconchia</taxon>
        <taxon>Palaeoheterodonta</taxon>
        <taxon>Unionida</taxon>
        <taxon>Unionoidea</taxon>
        <taxon>Unionidae</taxon>
        <taxon>Unioninae</taxon>
        <taxon>Sinanodonta</taxon>
    </lineage>
</organism>
<feature type="non-terminal residue" evidence="2">
    <location>
        <position position="1"/>
    </location>
</feature>
<dbReference type="SUPFAM" id="SSF49899">
    <property type="entry name" value="Concanavalin A-like lectins/glucanases"/>
    <property type="match status" value="1"/>
</dbReference>
<name>A0ABD3XH77_SINWO</name>
<dbReference type="InterPro" id="IPR013320">
    <property type="entry name" value="ConA-like_dom_sf"/>
</dbReference>
<protein>
    <recommendedName>
        <fullName evidence="1">MAM domain-containing protein</fullName>
    </recommendedName>
</protein>
<dbReference type="Proteomes" id="UP001634394">
    <property type="component" value="Unassembled WGS sequence"/>
</dbReference>
<feature type="non-terminal residue" evidence="2">
    <location>
        <position position="255"/>
    </location>
</feature>
<comment type="caution">
    <text evidence="2">The sequence shown here is derived from an EMBL/GenBank/DDBJ whole genome shotgun (WGS) entry which is preliminary data.</text>
</comment>
<dbReference type="EMBL" id="JBJQND010000002">
    <property type="protein sequence ID" value="KAL3885075.1"/>
    <property type="molecule type" value="Genomic_DNA"/>
</dbReference>
<proteinExistence type="predicted"/>
<dbReference type="PROSITE" id="PS50060">
    <property type="entry name" value="MAM_2"/>
    <property type="match status" value="1"/>
</dbReference>
<accession>A0ABD3XH77</accession>
<dbReference type="AlphaFoldDB" id="A0ABD3XH77"/>
<keyword evidence="3" id="KW-1185">Reference proteome</keyword>
<evidence type="ECO:0000313" key="3">
    <source>
        <dbReference type="Proteomes" id="UP001634394"/>
    </source>
</evidence>
<dbReference type="PANTHER" id="PTHR23282">
    <property type="entry name" value="APICAL ENDOSOMAL GLYCOPROTEIN PRECURSOR"/>
    <property type="match status" value="1"/>
</dbReference>
<dbReference type="Gene3D" id="2.60.120.200">
    <property type="match status" value="2"/>
</dbReference>
<reference evidence="2 3" key="1">
    <citation type="submission" date="2024-11" db="EMBL/GenBank/DDBJ databases">
        <title>Chromosome-level genome assembly of the freshwater bivalve Anodonta woodiana.</title>
        <authorList>
            <person name="Chen X."/>
        </authorList>
    </citation>
    <scope>NUCLEOTIDE SEQUENCE [LARGE SCALE GENOMIC DNA]</scope>
    <source>
        <strain evidence="2">MN2024</strain>
        <tissue evidence="2">Gills</tissue>
    </source>
</reference>
<dbReference type="InterPro" id="IPR000998">
    <property type="entry name" value="MAM_dom"/>
</dbReference>
<feature type="domain" description="MAM" evidence="1">
    <location>
        <begin position="118"/>
        <end position="255"/>
    </location>
</feature>
<gene>
    <name evidence="2" type="ORF">ACJMK2_025173</name>
</gene>
<evidence type="ECO:0000259" key="1">
    <source>
        <dbReference type="PROSITE" id="PS50060"/>
    </source>
</evidence>
<dbReference type="InterPro" id="IPR051560">
    <property type="entry name" value="MAM_domain-containing"/>
</dbReference>
<dbReference type="SMART" id="SM00137">
    <property type="entry name" value="MAM"/>
    <property type="match status" value="1"/>
</dbReference>
<evidence type="ECO:0000313" key="2">
    <source>
        <dbReference type="EMBL" id="KAL3885075.1"/>
    </source>
</evidence>
<dbReference type="Pfam" id="PF00629">
    <property type="entry name" value="MAM"/>
    <property type="match status" value="1"/>
</dbReference>